<dbReference type="Proteomes" id="UP000694892">
    <property type="component" value="Chromosome 5L"/>
</dbReference>
<accession>A0A974CVB6</accession>
<dbReference type="GO" id="GO:0005634">
    <property type="term" value="C:nucleus"/>
    <property type="evidence" value="ECO:0007669"/>
    <property type="project" value="TreeGrafter"/>
</dbReference>
<sequence>MNIVCQCQMHQKRFHRRYVHNIPKENTKVICRRCKAMLGEKVSSDTIKCYTTEIMIQPSNECYYMISRMKYLESILVRLLMEYSTCRSTFRFCIQMASAFFCFGF</sequence>
<dbReference type="GO" id="GO:0051865">
    <property type="term" value="P:protein autoubiquitination"/>
    <property type="evidence" value="ECO:0007669"/>
    <property type="project" value="TreeGrafter"/>
</dbReference>
<evidence type="ECO:0000256" key="1">
    <source>
        <dbReference type="ARBA" id="ARBA00000885"/>
    </source>
</evidence>
<dbReference type="EC" id="2.3.2.26" evidence="2"/>
<proteinExistence type="predicted"/>
<gene>
    <name evidence="9" type="ORF">XELAEV_18027325mg</name>
</gene>
<dbReference type="GO" id="GO:0005829">
    <property type="term" value="C:cytosol"/>
    <property type="evidence" value="ECO:0007669"/>
    <property type="project" value="TreeGrafter"/>
</dbReference>
<dbReference type="PANTHER" id="PTHR31531">
    <property type="entry name" value="E3 UBIQUITIN-PROTEIN LIGASE E3D FAMILY MEMBER"/>
    <property type="match status" value="1"/>
</dbReference>
<comment type="catalytic activity">
    <reaction evidence="1">
        <text>S-ubiquitinyl-[E2 ubiquitin-conjugating enzyme]-L-cysteine + [acceptor protein]-L-lysine = [E2 ubiquitin-conjugating enzyme]-L-cysteine + N(6)-ubiquitinyl-[acceptor protein]-L-lysine.</text>
        <dbReference type="EC" id="2.3.2.26"/>
    </reaction>
</comment>
<name>A0A974CVB6_XENLA</name>
<evidence type="ECO:0000256" key="7">
    <source>
        <dbReference type="ARBA" id="ARBA00053831"/>
    </source>
</evidence>
<evidence type="ECO:0000256" key="4">
    <source>
        <dbReference type="ARBA" id="ARBA00029737"/>
    </source>
</evidence>
<organism evidence="9 10">
    <name type="scientific">Xenopus laevis</name>
    <name type="common">African clawed frog</name>
    <dbReference type="NCBI Taxonomy" id="8355"/>
    <lineage>
        <taxon>Eukaryota</taxon>
        <taxon>Metazoa</taxon>
        <taxon>Chordata</taxon>
        <taxon>Craniata</taxon>
        <taxon>Vertebrata</taxon>
        <taxon>Euteleostomi</taxon>
        <taxon>Amphibia</taxon>
        <taxon>Batrachia</taxon>
        <taxon>Anura</taxon>
        <taxon>Pipoidea</taxon>
        <taxon>Pipidae</taxon>
        <taxon>Xenopodinae</taxon>
        <taxon>Xenopus</taxon>
        <taxon>Xenopus</taxon>
    </lineage>
</organism>
<evidence type="ECO:0000313" key="9">
    <source>
        <dbReference type="EMBL" id="OCT80513.1"/>
    </source>
</evidence>
<dbReference type="GO" id="GO:0031624">
    <property type="term" value="F:ubiquitin conjugating enzyme binding"/>
    <property type="evidence" value="ECO:0007669"/>
    <property type="project" value="TreeGrafter"/>
</dbReference>
<evidence type="ECO:0000256" key="5">
    <source>
        <dbReference type="ARBA" id="ARBA00032234"/>
    </source>
</evidence>
<dbReference type="GO" id="GO:0030332">
    <property type="term" value="F:cyclin binding"/>
    <property type="evidence" value="ECO:0007669"/>
    <property type="project" value="TreeGrafter"/>
</dbReference>
<dbReference type="PANTHER" id="PTHR31531:SF2">
    <property type="entry name" value="E3 UBIQUITIN-PROTEIN LIGASE E3D"/>
    <property type="match status" value="1"/>
</dbReference>
<comment type="subunit">
    <text evidence="8">Interacts with UBE2C/UbcH10 (E2 ubiquitin-conjugating enzyme). In vitro, interacts with cyclin-B.</text>
</comment>
<comment type="function">
    <text evidence="7">E3 ubiquitin-protein ligase which accepts ubiquitin from specific E2 ubiquitin-conjugating enzymes, and transfers it to substrates, generally promoting their degradation by the proteasome. Independently of its E3 ubiquitin-protein ligase activity, acts as an inhibitor of CPSF3 endonuclease activity by blocking CPSF3 active site.</text>
</comment>
<evidence type="ECO:0000256" key="8">
    <source>
        <dbReference type="ARBA" id="ARBA00064185"/>
    </source>
</evidence>
<reference evidence="10" key="1">
    <citation type="journal article" date="2016" name="Nature">
        <title>Genome evolution in the allotetraploid frog Xenopus laevis.</title>
        <authorList>
            <person name="Session A.M."/>
            <person name="Uno Y."/>
            <person name="Kwon T."/>
            <person name="Chapman J.A."/>
            <person name="Toyoda A."/>
            <person name="Takahashi S."/>
            <person name="Fukui A."/>
            <person name="Hikosaka A."/>
            <person name="Suzuki A."/>
            <person name="Kondo M."/>
            <person name="van Heeringen S.J."/>
            <person name="Quigley I."/>
            <person name="Heinz S."/>
            <person name="Ogino H."/>
            <person name="Ochi H."/>
            <person name="Hellsten U."/>
            <person name="Lyons J.B."/>
            <person name="Simakov O."/>
            <person name="Putnam N."/>
            <person name="Stites J."/>
            <person name="Kuroki Y."/>
            <person name="Tanaka T."/>
            <person name="Michiue T."/>
            <person name="Watanabe M."/>
            <person name="Bogdanovic O."/>
            <person name="Lister R."/>
            <person name="Georgiou G."/>
            <person name="Paranjpe S.S."/>
            <person name="van Kruijsbergen I."/>
            <person name="Shu S."/>
            <person name="Carlson J."/>
            <person name="Kinoshita T."/>
            <person name="Ohta Y."/>
            <person name="Mawaribuchi S."/>
            <person name="Jenkins J."/>
            <person name="Grimwood J."/>
            <person name="Schmutz J."/>
            <person name="Mitros T."/>
            <person name="Mozaffari S.V."/>
            <person name="Suzuki Y."/>
            <person name="Haramoto Y."/>
            <person name="Yamamoto T.S."/>
            <person name="Takagi C."/>
            <person name="Heald R."/>
            <person name="Miller K."/>
            <person name="Haudenschild C."/>
            <person name="Kitzman J."/>
            <person name="Nakayama T."/>
            <person name="Izutsu Y."/>
            <person name="Robert J."/>
            <person name="Fortriede J."/>
            <person name="Burns K."/>
            <person name="Lotay V."/>
            <person name="Karimi K."/>
            <person name="Yasuoka Y."/>
            <person name="Dichmann D.S."/>
            <person name="Flajnik M.F."/>
            <person name="Houston D.W."/>
            <person name="Shendure J."/>
            <person name="DuPasquier L."/>
            <person name="Vize P.D."/>
            <person name="Zorn A.M."/>
            <person name="Ito M."/>
            <person name="Marcotte E.M."/>
            <person name="Wallingford J.B."/>
            <person name="Ito Y."/>
            <person name="Asashima M."/>
            <person name="Ueno N."/>
            <person name="Matsuda Y."/>
            <person name="Veenstra G.J."/>
            <person name="Fujiyama A."/>
            <person name="Harland R.M."/>
            <person name="Taira M."/>
            <person name="Rokhsar D.S."/>
        </authorList>
    </citation>
    <scope>NUCLEOTIDE SEQUENCE [LARGE SCALE GENOMIC DNA]</scope>
    <source>
        <strain evidence="10">J</strain>
    </source>
</reference>
<dbReference type="GO" id="GO:0000209">
    <property type="term" value="P:protein polyubiquitination"/>
    <property type="evidence" value="ECO:0007669"/>
    <property type="project" value="TreeGrafter"/>
</dbReference>
<dbReference type="GO" id="GO:0043161">
    <property type="term" value="P:proteasome-mediated ubiquitin-dependent protein catabolic process"/>
    <property type="evidence" value="ECO:0007669"/>
    <property type="project" value="TreeGrafter"/>
</dbReference>
<dbReference type="Pfam" id="PF09814">
    <property type="entry name" value="HECT_2"/>
    <property type="match status" value="1"/>
</dbReference>
<dbReference type="GO" id="GO:0061630">
    <property type="term" value="F:ubiquitin protein ligase activity"/>
    <property type="evidence" value="ECO:0007669"/>
    <property type="project" value="UniProtKB-EC"/>
</dbReference>
<evidence type="ECO:0000256" key="2">
    <source>
        <dbReference type="ARBA" id="ARBA00012485"/>
    </source>
</evidence>
<evidence type="ECO:0000313" key="10">
    <source>
        <dbReference type="Proteomes" id="UP000694892"/>
    </source>
</evidence>
<dbReference type="GO" id="GO:0006513">
    <property type="term" value="P:protein monoubiquitination"/>
    <property type="evidence" value="ECO:0007669"/>
    <property type="project" value="TreeGrafter"/>
</dbReference>
<dbReference type="EMBL" id="CM004474">
    <property type="protein sequence ID" value="OCT80513.1"/>
    <property type="molecule type" value="Genomic_DNA"/>
</dbReference>
<protein>
    <recommendedName>
        <fullName evidence="3">E3 ubiquitin-protein ligase E3D</fullName>
        <ecNumber evidence="2">2.3.2.26</ecNumber>
    </recommendedName>
    <alternativeName>
        <fullName evidence="6">HECT-type E3 ubiquitin transferase E3D</fullName>
    </alternativeName>
    <alternativeName>
        <fullName evidence="5">UbcH10-binding protein with a HECT-like domain</fullName>
    </alternativeName>
    <alternativeName>
        <fullName evidence="4">Ubiquitin-conjugating enzyme E2C-binding protein</fullName>
    </alternativeName>
</protein>
<evidence type="ECO:0000256" key="3">
    <source>
        <dbReference type="ARBA" id="ARBA00013646"/>
    </source>
</evidence>
<dbReference type="AlphaFoldDB" id="A0A974CVB6"/>
<dbReference type="InterPro" id="IPR019193">
    <property type="entry name" value="UBQ-conj_enz_E2-bd_prot"/>
</dbReference>
<dbReference type="GO" id="GO:0000151">
    <property type="term" value="C:ubiquitin ligase complex"/>
    <property type="evidence" value="ECO:0007669"/>
    <property type="project" value="TreeGrafter"/>
</dbReference>
<evidence type="ECO:0000256" key="6">
    <source>
        <dbReference type="ARBA" id="ARBA00032298"/>
    </source>
</evidence>